<evidence type="ECO:0000313" key="1">
    <source>
        <dbReference type="EMBL" id="JAD44696.1"/>
    </source>
</evidence>
<reference evidence="1" key="1">
    <citation type="submission" date="2014-09" db="EMBL/GenBank/DDBJ databases">
        <authorList>
            <person name="Magalhaes I.L.F."/>
            <person name="Oliveira U."/>
            <person name="Santos F.R."/>
            <person name="Vidigal T.H.D.A."/>
            <person name="Brescovit A.D."/>
            <person name="Santos A.J."/>
        </authorList>
    </citation>
    <scope>NUCLEOTIDE SEQUENCE</scope>
    <source>
        <tissue evidence="1">Shoot tissue taken approximately 20 cm above the soil surface</tissue>
    </source>
</reference>
<organism evidence="1">
    <name type="scientific">Arundo donax</name>
    <name type="common">Giant reed</name>
    <name type="synonym">Donax arundinaceus</name>
    <dbReference type="NCBI Taxonomy" id="35708"/>
    <lineage>
        <taxon>Eukaryota</taxon>
        <taxon>Viridiplantae</taxon>
        <taxon>Streptophyta</taxon>
        <taxon>Embryophyta</taxon>
        <taxon>Tracheophyta</taxon>
        <taxon>Spermatophyta</taxon>
        <taxon>Magnoliopsida</taxon>
        <taxon>Liliopsida</taxon>
        <taxon>Poales</taxon>
        <taxon>Poaceae</taxon>
        <taxon>PACMAD clade</taxon>
        <taxon>Arundinoideae</taxon>
        <taxon>Arundineae</taxon>
        <taxon>Arundo</taxon>
    </lineage>
</organism>
<proteinExistence type="predicted"/>
<sequence length="86" mass="9751">MSLEPICRNTSILKARVFPAEMLQLMFLIKVSICETEEMLVTVTTLIPHFWNKKKTLVPTNCAAARRSKAPAFLSFCVPPCFIYCP</sequence>
<dbReference type="AlphaFoldDB" id="A0A0A9A0T0"/>
<protein>
    <submittedName>
        <fullName evidence="1">Uncharacterized protein</fullName>
    </submittedName>
</protein>
<dbReference type="EMBL" id="GBRH01253199">
    <property type="protein sequence ID" value="JAD44696.1"/>
    <property type="molecule type" value="Transcribed_RNA"/>
</dbReference>
<accession>A0A0A9A0T0</accession>
<reference evidence="1" key="2">
    <citation type="journal article" date="2015" name="Data Brief">
        <title>Shoot transcriptome of the giant reed, Arundo donax.</title>
        <authorList>
            <person name="Barrero R.A."/>
            <person name="Guerrero F.D."/>
            <person name="Moolhuijzen P."/>
            <person name="Goolsby J.A."/>
            <person name="Tidwell J."/>
            <person name="Bellgard S.E."/>
            <person name="Bellgard M.I."/>
        </authorList>
    </citation>
    <scope>NUCLEOTIDE SEQUENCE</scope>
    <source>
        <tissue evidence="1">Shoot tissue taken approximately 20 cm above the soil surface</tissue>
    </source>
</reference>
<name>A0A0A9A0T0_ARUDO</name>